<dbReference type="Proteomes" id="UP000652567">
    <property type="component" value="Unassembled WGS sequence"/>
</dbReference>
<dbReference type="RefSeq" id="WP_193907037.1">
    <property type="nucleotide sequence ID" value="NZ_PRDL01000001.1"/>
</dbReference>
<evidence type="ECO:0000256" key="1">
    <source>
        <dbReference type="SAM" id="MobiDB-lite"/>
    </source>
</evidence>
<dbReference type="InterPro" id="IPR011048">
    <property type="entry name" value="Haem_d1_sf"/>
</dbReference>
<keyword evidence="3" id="KW-1185">Reference proteome</keyword>
<protein>
    <submittedName>
        <fullName evidence="2">Uncharacterized protein</fullName>
    </submittedName>
</protein>
<evidence type="ECO:0000313" key="2">
    <source>
        <dbReference type="EMBL" id="MBE8716169.1"/>
    </source>
</evidence>
<proteinExistence type="predicted"/>
<name>A0A928V3X0_9GAMM</name>
<gene>
    <name evidence="2" type="ORF">C4F51_03100</name>
</gene>
<dbReference type="Gene3D" id="2.130.10.10">
    <property type="entry name" value="YVTN repeat-like/Quinoprotein amine dehydrogenase"/>
    <property type="match status" value="1"/>
</dbReference>
<organism evidence="2 3">
    <name type="scientific">Cellvibrio polysaccharolyticus</name>
    <dbReference type="NCBI Taxonomy" id="2082724"/>
    <lineage>
        <taxon>Bacteria</taxon>
        <taxon>Pseudomonadati</taxon>
        <taxon>Pseudomonadota</taxon>
        <taxon>Gammaproteobacteria</taxon>
        <taxon>Cellvibrionales</taxon>
        <taxon>Cellvibrionaceae</taxon>
        <taxon>Cellvibrio</taxon>
    </lineage>
</organism>
<reference evidence="2" key="1">
    <citation type="submission" date="2018-07" db="EMBL/GenBank/DDBJ databases">
        <title>Genome assembly of strain Ka43.</title>
        <authorList>
            <person name="Kukolya J."/>
            <person name="Nagy I."/>
            <person name="Horvath B."/>
            <person name="Toth A."/>
        </authorList>
    </citation>
    <scope>NUCLEOTIDE SEQUENCE</scope>
    <source>
        <strain evidence="2">KB43</strain>
    </source>
</reference>
<evidence type="ECO:0000313" key="3">
    <source>
        <dbReference type="Proteomes" id="UP000652567"/>
    </source>
</evidence>
<feature type="region of interest" description="Disordered" evidence="1">
    <location>
        <begin position="33"/>
        <end position="53"/>
    </location>
</feature>
<dbReference type="AlphaFoldDB" id="A0A928V3X0"/>
<dbReference type="SUPFAM" id="SSF51004">
    <property type="entry name" value="C-terminal (heme d1) domain of cytochrome cd1-nitrite reductase"/>
    <property type="match status" value="1"/>
</dbReference>
<dbReference type="EMBL" id="PRDL01000001">
    <property type="protein sequence ID" value="MBE8716169.1"/>
    <property type="molecule type" value="Genomic_DNA"/>
</dbReference>
<accession>A0A928V3X0</accession>
<sequence length="437" mass="46823">MEYLSKVRAGKYLLPVVLAGLLSACGGSDTKIVEKDPIPNPTPTPTPVEDGESGQRLLITKPGHHDHVLVYDLESREEIANLHVDGTISGLHASPSYRYAVAVQGVAGTVNFIDSGVEWEDHGDHGHLHLSEPKVLDLALSGTKPAHVTKHGDQTVIFFDGVDGAPAEVRILTESGLADGSVLASYVDDTYQHGAAQAWGDYLVTTVRDVTVASPGAVKALERHGDHFHDLQRFDEPQYACPRLHGSAQNIGYIAFGCGDGVLLLEPHGDHFHAHKVASDVRISSVFGHPGSVAFVGAGRNSNDDPVALFVVNPATETISRLAYTKTPRAYSFAEDGDVFVVLDTEGGLTAWDTHTWQAKGARLQVTAAAEATGEVFRLTASADGEKLYVADVGAKKILVVNVDHWHTEADETITLDFAPGAILWLGTDEEDDGHHH</sequence>
<dbReference type="InterPro" id="IPR015943">
    <property type="entry name" value="WD40/YVTN_repeat-like_dom_sf"/>
</dbReference>
<dbReference type="PROSITE" id="PS51257">
    <property type="entry name" value="PROKAR_LIPOPROTEIN"/>
    <property type="match status" value="1"/>
</dbReference>
<comment type="caution">
    <text evidence="2">The sequence shown here is derived from an EMBL/GenBank/DDBJ whole genome shotgun (WGS) entry which is preliminary data.</text>
</comment>